<dbReference type="PANTHER" id="PTHR43085">
    <property type="entry name" value="HEXOKINASE FAMILY MEMBER"/>
    <property type="match status" value="1"/>
</dbReference>
<dbReference type="Proteomes" id="UP000245202">
    <property type="component" value="Unassembled WGS sequence"/>
</dbReference>
<evidence type="ECO:0000256" key="3">
    <source>
        <dbReference type="ARBA" id="ARBA00022777"/>
    </source>
</evidence>
<evidence type="ECO:0000256" key="1">
    <source>
        <dbReference type="ARBA" id="ARBA00010688"/>
    </source>
</evidence>
<evidence type="ECO:0000313" key="6">
    <source>
        <dbReference type="Proteomes" id="UP000245202"/>
    </source>
</evidence>
<dbReference type="InterPro" id="IPR050306">
    <property type="entry name" value="PfkB_Carbo_kinase"/>
</dbReference>
<keyword evidence="6" id="KW-1185">Reference proteome</keyword>
<dbReference type="AlphaFoldDB" id="A0A2R5EYL8"/>
<name>A0A2R5EYL8_9BACL</name>
<reference evidence="5 6" key="1">
    <citation type="submission" date="2017-08" db="EMBL/GenBank/DDBJ databases">
        <title>Substantial Increase in Enzyme Production by Combined Drug-Resistance Mutations in Paenibacillus agaridevorans.</title>
        <authorList>
            <person name="Tanaka Y."/>
            <person name="Funane K."/>
            <person name="Hosaka T."/>
            <person name="Shiwa Y."/>
            <person name="Fujita N."/>
            <person name="Miyazaki T."/>
            <person name="Yoshikawa H."/>
            <person name="Murakami K."/>
            <person name="Kasahara K."/>
            <person name="Inaoka T."/>
            <person name="Hiraga Y."/>
            <person name="Ochi K."/>
        </authorList>
    </citation>
    <scope>NUCLEOTIDE SEQUENCE [LARGE SCALE GENOMIC DNA]</scope>
    <source>
        <strain evidence="5 6">T-3040</strain>
    </source>
</reference>
<keyword evidence="3 5" id="KW-0418">Kinase</keyword>
<feature type="domain" description="Carbohydrate kinase PfkB" evidence="4">
    <location>
        <begin position="1"/>
        <end position="294"/>
    </location>
</feature>
<evidence type="ECO:0000313" key="5">
    <source>
        <dbReference type="EMBL" id="GBG08913.1"/>
    </source>
</evidence>
<gene>
    <name evidence="5" type="ORF">PAT3040_03526</name>
</gene>
<dbReference type="InterPro" id="IPR011611">
    <property type="entry name" value="PfkB_dom"/>
</dbReference>
<proteinExistence type="inferred from homology"/>
<dbReference type="InterPro" id="IPR029056">
    <property type="entry name" value="Ribokinase-like"/>
</dbReference>
<evidence type="ECO:0000259" key="4">
    <source>
        <dbReference type="Pfam" id="PF00294"/>
    </source>
</evidence>
<evidence type="ECO:0000256" key="2">
    <source>
        <dbReference type="ARBA" id="ARBA00022679"/>
    </source>
</evidence>
<dbReference type="EMBL" id="BDQX01000173">
    <property type="protein sequence ID" value="GBG08913.1"/>
    <property type="molecule type" value="Genomic_DNA"/>
</dbReference>
<dbReference type="Gene3D" id="3.40.1190.20">
    <property type="match status" value="1"/>
</dbReference>
<dbReference type="SUPFAM" id="SSF53613">
    <property type="entry name" value="Ribokinase-like"/>
    <property type="match status" value="1"/>
</dbReference>
<keyword evidence="2" id="KW-0808">Transferase</keyword>
<dbReference type="Pfam" id="PF00294">
    <property type="entry name" value="PfkB"/>
    <property type="match status" value="1"/>
</dbReference>
<comment type="similarity">
    <text evidence="1">Belongs to the carbohydrate kinase PfkB family.</text>
</comment>
<dbReference type="GO" id="GO:0016301">
    <property type="term" value="F:kinase activity"/>
    <property type="evidence" value="ECO:0007669"/>
    <property type="project" value="UniProtKB-KW"/>
</dbReference>
<sequence>MGKIGEDLFGDAIRSILGEYGDDLAEGMIVAPNEHSSYTLVISPPDVDRIFLHCTGANDTFTAEDVAMESLRGAKLFHFGYPPLMRRMYERQGAELKTLLSGVKEEGLTVSLDLARPDPDSPAGQADWAAILAEALPFVDVFLPSFEEILYMLRPDKYNELSERHGTTELLAWAEGPLLGSLSQQLLDMGAAIVGIKLGEHGLYVRTTASAERLRGLGKCAPDAERLGNWLDKELLAPCYAVNVVGTTGAGDCTIAGFLTGLVKGLSIEEMLLGAVGVGACNVERADAVSGIPDWETVQGRIASGWKQREATLPLPGWTYRQSYGIWENVLS</sequence>
<dbReference type="PANTHER" id="PTHR43085:SF57">
    <property type="entry name" value="CARBOHYDRATE KINASE PFKB DOMAIN-CONTAINING PROTEIN"/>
    <property type="match status" value="1"/>
</dbReference>
<comment type="caution">
    <text evidence="5">The sequence shown here is derived from an EMBL/GenBank/DDBJ whole genome shotgun (WGS) entry which is preliminary data.</text>
</comment>
<organism evidence="5 6">
    <name type="scientific">Paenibacillus agaridevorans</name>
    <dbReference type="NCBI Taxonomy" id="171404"/>
    <lineage>
        <taxon>Bacteria</taxon>
        <taxon>Bacillati</taxon>
        <taxon>Bacillota</taxon>
        <taxon>Bacilli</taxon>
        <taxon>Bacillales</taxon>
        <taxon>Paenibacillaceae</taxon>
        <taxon>Paenibacillus</taxon>
    </lineage>
</organism>
<accession>A0A2R5EYL8</accession>
<protein>
    <submittedName>
        <fullName evidence="5">Putative carbohydrate kinase family protein</fullName>
    </submittedName>
</protein>